<evidence type="ECO:0000313" key="1">
    <source>
        <dbReference type="EMBL" id="OYD16933.1"/>
    </source>
</evidence>
<organism evidence="1 2">
    <name type="scientific">candidate division WOR-3 bacterium JGI_Cruoil_03_51_56</name>
    <dbReference type="NCBI Taxonomy" id="1973747"/>
    <lineage>
        <taxon>Bacteria</taxon>
        <taxon>Bacteria division WOR-3</taxon>
    </lineage>
</organism>
<gene>
    <name evidence="1" type="ORF">CH330_01305</name>
</gene>
<dbReference type="Proteomes" id="UP000215559">
    <property type="component" value="Unassembled WGS sequence"/>
</dbReference>
<name>A0A235BX57_UNCW3</name>
<reference evidence="1 2" key="1">
    <citation type="submission" date="2017-07" db="EMBL/GenBank/DDBJ databases">
        <title>Recovery of genomes from metagenomes via a dereplication, aggregation, and scoring strategy.</title>
        <authorList>
            <person name="Sieber C.M."/>
            <person name="Probst A.J."/>
            <person name="Sharrar A."/>
            <person name="Thomas B.C."/>
            <person name="Hess M."/>
            <person name="Tringe S.G."/>
            <person name="Banfield J.F."/>
        </authorList>
    </citation>
    <scope>NUCLEOTIDE SEQUENCE [LARGE SCALE GENOMIC DNA]</scope>
    <source>
        <strain evidence="1">JGI_Cruoil_03_51_56</strain>
    </source>
</reference>
<evidence type="ECO:0000313" key="2">
    <source>
        <dbReference type="Proteomes" id="UP000215559"/>
    </source>
</evidence>
<comment type="caution">
    <text evidence="1">The sequence shown here is derived from an EMBL/GenBank/DDBJ whole genome shotgun (WGS) entry which is preliminary data.</text>
</comment>
<protein>
    <recommendedName>
        <fullName evidence="3">Bacterial Ig-like domain-containing protein</fullName>
    </recommendedName>
</protein>
<sequence>MPVIYRPTKITETIIILRAVRTTLTITAYGSADDYTTPGTEFGEDEDVMVAGTLIADDLADLTGTELRVFLDGTLVGTVTLNSYDGNANYYQYSLGILTEGTHTVEVRFPRVKR</sequence>
<accession>A0A235BX57</accession>
<proteinExistence type="predicted"/>
<dbReference type="EMBL" id="NOZP01000031">
    <property type="protein sequence ID" value="OYD16933.1"/>
    <property type="molecule type" value="Genomic_DNA"/>
</dbReference>
<dbReference type="AlphaFoldDB" id="A0A235BX57"/>
<evidence type="ECO:0008006" key="3">
    <source>
        <dbReference type="Google" id="ProtNLM"/>
    </source>
</evidence>